<organism evidence="1 2">
    <name type="scientific">Propioniciclava sinopodophylli</name>
    <dbReference type="NCBI Taxonomy" id="1837344"/>
    <lineage>
        <taxon>Bacteria</taxon>
        <taxon>Bacillati</taxon>
        <taxon>Actinomycetota</taxon>
        <taxon>Actinomycetes</taxon>
        <taxon>Propionibacteriales</taxon>
        <taxon>Propionibacteriaceae</taxon>
        <taxon>Propioniciclava</taxon>
    </lineage>
</organism>
<name>A0A4Q9KFP1_9ACTN</name>
<reference evidence="1 2" key="1">
    <citation type="submission" date="2019-01" db="EMBL/GenBank/DDBJ databases">
        <title>Lactibacter flavus gen. nov., sp. nov., a novel bacterium of the family Propionibacteriaceae isolated from raw milk and dairy products.</title>
        <authorList>
            <person name="Huptas C."/>
            <person name="Wenning M."/>
            <person name="Breitenwieser F."/>
            <person name="Doll E."/>
            <person name="Von Neubeck M."/>
            <person name="Busse H.-J."/>
            <person name="Scherer S."/>
        </authorList>
    </citation>
    <scope>NUCLEOTIDE SEQUENCE [LARGE SCALE GENOMIC DNA]</scope>
    <source>
        <strain evidence="1 2">KCTC 33808</strain>
    </source>
</reference>
<evidence type="ECO:0000313" key="1">
    <source>
        <dbReference type="EMBL" id="TBT87223.1"/>
    </source>
</evidence>
<proteinExistence type="predicted"/>
<accession>A0A4Q9KFP1</accession>
<gene>
    <name evidence="1" type="ORF">ET989_02610</name>
</gene>
<evidence type="ECO:0008006" key="3">
    <source>
        <dbReference type="Google" id="ProtNLM"/>
    </source>
</evidence>
<dbReference type="EMBL" id="SDMQ01000002">
    <property type="protein sequence ID" value="TBT87223.1"/>
    <property type="molecule type" value="Genomic_DNA"/>
</dbReference>
<dbReference type="Proteomes" id="UP000292373">
    <property type="component" value="Unassembled WGS sequence"/>
</dbReference>
<dbReference type="AlphaFoldDB" id="A0A4Q9KFP1"/>
<protein>
    <recommendedName>
        <fullName evidence="3">Transcriptional regulator, AbiEi antitoxin, Type IV TA system</fullName>
    </recommendedName>
</protein>
<evidence type="ECO:0000313" key="2">
    <source>
        <dbReference type="Proteomes" id="UP000292373"/>
    </source>
</evidence>
<dbReference type="RefSeq" id="WP_131167009.1">
    <property type="nucleotide sequence ID" value="NZ_SDMQ01000002.1"/>
</dbReference>
<keyword evidence="2" id="KW-1185">Reference proteome</keyword>
<dbReference type="OrthoDB" id="5143202at2"/>
<comment type="caution">
    <text evidence="1">The sequence shown here is derived from an EMBL/GenBank/DDBJ whole genome shotgun (WGS) entry which is preliminary data.</text>
</comment>
<sequence length="300" mass="33546">MHQLNSSSDRPLTRIKLRPGVFLDEPPADPYALHLKRVEARLPHLRPGSYFARASAALIHGLPIFHADLDRVHVVHTGGGHGRITTSGHSFTTPLRDPSVVKVDDLPVTSLARTASDMMRRTLFGPALAIADAALRLGCDRAELLDEVRGGRGCRHATEAALRATPLSESAYESLVRGHILQSGIPMPLLQHEFVDAWGLLLGRTDFFWREFGLVGEFDGAIKYDELLRPGETVADVRRREYERQRRIEGQNVRFVRWTAEDVHTPGAILASLQPFIGDHRVDHGMCPEAHDLRRPRRRG</sequence>